<dbReference type="PANTHER" id="PTHR47433">
    <property type="entry name" value="VACUOLAR PROTEIN SORTING-ASSOCIATED PROTEIN 17"/>
    <property type="match status" value="1"/>
</dbReference>
<dbReference type="Gene3D" id="3.30.1520.10">
    <property type="entry name" value="Phox-like domain"/>
    <property type="match status" value="1"/>
</dbReference>
<feature type="compositionally biased region" description="Low complexity" evidence="7">
    <location>
        <begin position="119"/>
        <end position="130"/>
    </location>
</feature>
<keyword evidence="2 6" id="KW-0653">Protein transport</keyword>
<dbReference type="FunFam" id="1.20.1270.60:FF:000046">
    <property type="entry name" value="Vacuolar protein sorting-associated protein 17"/>
    <property type="match status" value="1"/>
</dbReference>
<dbReference type="InterPro" id="IPR027267">
    <property type="entry name" value="AH/BAR_dom_sf"/>
</dbReference>
<dbReference type="SMART" id="SM00312">
    <property type="entry name" value="PX"/>
    <property type="match status" value="1"/>
</dbReference>
<dbReference type="SUPFAM" id="SSF64268">
    <property type="entry name" value="PX domain"/>
    <property type="match status" value="1"/>
</dbReference>
<evidence type="ECO:0000313" key="9">
    <source>
        <dbReference type="EMBL" id="KAF4126879.1"/>
    </source>
</evidence>
<dbReference type="InterPro" id="IPR053055">
    <property type="entry name" value="VPS17"/>
</dbReference>
<dbReference type="CDD" id="cd06891">
    <property type="entry name" value="PX_Vps17p"/>
    <property type="match status" value="1"/>
</dbReference>
<comment type="function">
    <text evidence="6">Component of the membrane-associated retromer complex which is essential in endosome-to-Golgi retrograde transport.</text>
</comment>
<dbReference type="GO" id="GO:0005829">
    <property type="term" value="C:cytosol"/>
    <property type="evidence" value="ECO:0007669"/>
    <property type="project" value="GOC"/>
</dbReference>
<protein>
    <recommendedName>
        <fullName evidence="5 6">Vacuolar protein sorting-associated protein 17</fullName>
    </recommendedName>
</protein>
<dbReference type="InterPro" id="IPR036871">
    <property type="entry name" value="PX_dom_sf"/>
</dbReference>
<evidence type="ECO:0000256" key="5">
    <source>
        <dbReference type="ARBA" id="ARBA00073022"/>
    </source>
</evidence>
<dbReference type="InterPro" id="IPR015404">
    <property type="entry name" value="Vps5_C"/>
</dbReference>
<dbReference type="InterPro" id="IPR037907">
    <property type="entry name" value="Vps17_PX"/>
</dbReference>
<dbReference type="AlphaFoldDB" id="A0A9P4Z3Q8"/>
<feature type="domain" description="PX" evidence="8">
    <location>
        <begin position="144"/>
        <end position="256"/>
    </location>
</feature>
<dbReference type="Pfam" id="PF00787">
    <property type="entry name" value="PX"/>
    <property type="match status" value="1"/>
</dbReference>
<dbReference type="GO" id="GO:0006886">
    <property type="term" value="P:intracellular protein transport"/>
    <property type="evidence" value="ECO:0007669"/>
    <property type="project" value="TreeGrafter"/>
</dbReference>
<evidence type="ECO:0000256" key="7">
    <source>
        <dbReference type="SAM" id="MobiDB-lite"/>
    </source>
</evidence>
<evidence type="ECO:0000256" key="6">
    <source>
        <dbReference type="PIRNR" id="PIRNR011791"/>
    </source>
</evidence>
<evidence type="ECO:0000313" key="10">
    <source>
        <dbReference type="Proteomes" id="UP000749293"/>
    </source>
</evidence>
<keyword evidence="10" id="KW-1185">Reference proteome</keyword>
<keyword evidence="1 6" id="KW-0813">Transport</keyword>
<feature type="region of interest" description="Disordered" evidence="7">
    <location>
        <begin position="1"/>
        <end position="152"/>
    </location>
</feature>
<dbReference type="FunFam" id="3.30.1520.10:FF:000034">
    <property type="entry name" value="Vacuolar protein sorting-associated protein 17"/>
    <property type="match status" value="1"/>
</dbReference>
<evidence type="ECO:0000259" key="8">
    <source>
        <dbReference type="SMART" id="SM00312"/>
    </source>
</evidence>
<dbReference type="GO" id="GO:0032266">
    <property type="term" value="F:phosphatidylinositol-3-phosphate binding"/>
    <property type="evidence" value="ECO:0007669"/>
    <property type="project" value="TreeGrafter"/>
</dbReference>
<dbReference type="PANTHER" id="PTHR47433:SF1">
    <property type="entry name" value="VACUOLAR PROTEIN SORTING-ASSOCIATED PROTEIN 17"/>
    <property type="match status" value="1"/>
</dbReference>
<dbReference type="Proteomes" id="UP000749293">
    <property type="component" value="Unassembled WGS sequence"/>
</dbReference>
<dbReference type="OrthoDB" id="9976382at2759"/>
<comment type="similarity">
    <text evidence="4 6">Belongs to the VPS17 family.</text>
</comment>
<gene>
    <name evidence="9" type="ORF">GMORB2_0616</name>
</gene>
<evidence type="ECO:0000256" key="2">
    <source>
        <dbReference type="ARBA" id="ARBA00022927"/>
    </source>
</evidence>
<dbReference type="EMBL" id="JAANYQ010000001">
    <property type="protein sequence ID" value="KAF4126879.1"/>
    <property type="molecule type" value="Genomic_DNA"/>
</dbReference>
<accession>A0A9P4Z3Q8</accession>
<dbReference type="GO" id="GO:0005768">
    <property type="term" value="C:endosome"/>
    <property type="evidence" value="ECO:0007669"/>
    <property type="project" value="TreeGrafter"/>
</dbReference>
<dbReference type="GO" id="GO:0042147">
    <property type="term" value="P:retrograde transport, endosome to Golgi"/>
    <property type="evidence" value="ECO:0007669"/>
    <property type="project" value="InterPro"/>
</dbReference>
<feature type="compositionally biased region" description="Polar residues" evidence="7">
    <location>
        <begin position="18"/>
        <end position="27"/>
    </location>
</feature>
<feature type="region of interest" description="Disordered" evidence="7">
    <location>
        <begin position="511"/>
        <end position="616"/>
    </location>
</feature>
<comment type="caution">
    <text evidence="9">The sequence shown here is derived from an EMBL/GenBank/DDBJ whole genome shotgun (WGS) entry which is preliminary data.</text>
</comment>
<dbReference type="InterPro" id="IPR001683">
    <property type="entry name" value="PX_dom"/>
</dbReference>
<feature type="compositionally biased region" description="Low complexity" evidence="7">
    <location>
        <begin position="605"/>
        <end position="616"/>
    </location>
</feature>
<dbReference type="GO" id="GO:0030905">
    <property type="term" value="C:retromer, tubulation complex"/>
    <property type="evidence" value="ECO:0007669"/>
    <property type="project" value="TreeGrafter"/>
</dbReference>
<sequence>MDYGASINEADDPAASPWGNSPASSPQRARAPLGNFSDDPPPLRFTPQPSNGFDDALGSPRGFQRPGTVTTSSETEGGGSEPATDTAAVSSRESEAPGEGDDAAASHDATALGADNQRPAAAAAAAPAVATPQREAPKPTKPQYRLQAKVTGLERTGKKDPIIRFDVYTNLPRFRTTQYRDVRRLHSEFVKLAQHLVSANPEALVPAMPPSVTSAGAGTDEDEARVKALIQRWFNYVCSNETLMKDDEMILFVESDFGYSPLVKMKQPATGVRRKILKQFAPPPDDTLELADARPTVKLFYLGSMDAGHKVDKLVKARRGLGLSESEFGVKLGSMSVQEPHPGLANAYRKLGKAIQTMGDYHAAQATAEATTIGDPFQLHSDDAFIVKETLTNRQILMREFIQAQEATRSKLNAADRLKAGSSVRREKVDEAITALDEARHHETYLHNKTTAVTQNLVHERRKWFARTAADLRSSIRELVLREIEAERRTLALLENIRPDIRAIDASGGLSRLGREAHPTSRRSNLAASQGPKGDAWSGVPRRSDATSRTTSTGSLISGFPGADPDQLHPEGQDSDIATVQPASLTGPAATTSPDDDDDDRLDARNAASRLATSTF</sequence>
<proteinExistence type="inferred from homology"/>
<dbReference type="Pfam" id="PF09325">
    <property type="entry name" value="Vps5"/>
    <property type="match status" value="1"/>
</dbReference>
<organism evidence="9 10">
    <name type="scientific">Geosmithia morbida</name>
    <dbReference type="NCBI Taxonomy" id="1094350"/>
    <lineage>
        <taxon>Eukaryota</taxon>
        <taxon>Fungi</taxon>
        <taxon>Dikarya</taxon>
        <taxon>Ascomycota</taxon>
        <taxon>Pezizomycotina</taxon>
        <taxon>Sordariomycetes</taxon>
        <taxon>Hypocreomycetidae</taxon>
        <taxon>Hypocreales</taxon>
        <taxon>Bionectriaceae</taxon>
        <taxon>Geosmithia</taxon>
    </lineage>
</organism>
<dbReference type="RefSeq" id="XP_035325531.1">
    <property type="nucleotide sequence ID" value="XM_035462601.1"/>
</dbReference>
<dbReference type="PIRSF" id="PIRSF011791">
    <property type="entry name" value="Vps17"/>
    <property type="match status" value="1"/>
</dbReference>
<dbReference type="GeneID" id="55966846"/>
<name>A0A9P4Z3Q8_9HYPO</name>
<evidence type="ECO:0000256" key="4">
    <source>
        <dbReference type="ARBA" id="ARBA00060860"/>
    </source>
</evidence>
<reference evidence="9" key="1">
    <citation type="submission" date="2020-03" db="EMBL/GenBank/DDBJ databases">
        <title>Site-based positive gene gene selection in Geosmithia morbida across the United States reveals a broad range of putative effectors and factors for local host and environmental adapation.</title>
        <authorList>
            <person name="Onufrak A."/>
            <person name="Murdoch R.W."/>
            <person name="Gazis R."/>
            <person name="Huff M."/>
            <person name="Staton M."/>
            <person name="Klingeman W."/>
            <person name="Hadziabdic D."/>
        </authorList>
    </citation>
    <scope>NUCLEOTIDE SEQUENCE</scope>
    <source>
        <strain evidence="9">1262</strain>
    </source>
</reference>
<evidence type="ECO:0000256" key="3">
    <source>
        <dbReference type="ARBA" id="ARBA00023054"/>
    </source>
</evidence>
<keyword evidence="3" id="KW-0175">Coiled coil</keyword>
<evidence type="ECO:0000256" key="1">
    <source>
        <dbReference type="ARBA" id="ARBA00022448"/>
    </source>
</evidence>
<comment type="subunit">
    <text evidence="6">Component of the retromer complex.</text>
</comment>
<dbReference type="InterPro" id="IPR014461">
    <property type="entry name" value="Retromer_complex_Vps17"/>
</dbReference>
<dbReference type="Gene3D" id="1.20.1270.60">
    <property type="entry name" value="Arfaptin homology (AH) domain/BAR domain"/>
    <property type="match status" value="1"/>
</dbReference>